<dbReference type="Proteomes" id="UP001469089">
    <property type="component" value="Unassembled WGS sequence"/>
</dbReference>
<keyword evidence="2" id="KW-1185">Reference proteome</keyword>
<evidence type="ECO:0000313" key="2">
    <source>
        <dbReference type="Proteomes" id="UP001469089"/>
    </source>
</evidence>
<evidence type="ECO:0000313" key="1">
    <source>
        <dbReference type="EMBL" id="MEQ5841410.1"/>
    </source>
</evidence>
<proteinExistence type="predicted"/>
<dbReference type="RefSeq" id="WP_349543334.1">
    <property type="nucleotide sequence ID" value="NZ_JAOALG010000001.1"/>
</dbReference>
<organism evidence="1 2">
    <name type="scientific">Paraburkholderia acidicola</name>
    <dbReference type="NCBI Taxonomy" id="1912599"/>
    <lineage>
        <taxon>Bacteria</taxon>
        <taxon>Pseudomonadati</taxon>
        <taxon>Pseudomonadota</taxon>
        <taxon>Betaproteobacteria</taxon>
        <taxon>Burkholderiales</taxon>
        <taxon>Burkholderiaceae</taxon>
        <taxon>Paraburkholderia</taxon>
    </lineage>
</organism>
<comment type="caution">
    <text evidence="1">The sequence shown here is derived from an EMBL/GenBank/DDBJ whole genome shotgun (WGS) entry which is preliminary data.</text>
</comment>
<gene>
    <name evidence="1" type="ORF">N0A02_18435</name>
</gene>
<protein>
    <submittedName>
        <fullName evidence="1">Uncharacterized protein</fullName>
    </submittedName>
</protein>
<reference evidence="1 2" key="1">
    <citation type="journal article" date="2024" name="Chem. Sci.">
        <title>Discovery of a lagriamide polyketide by integrated genome mining, isotopic labeling, and untargeted metabolomics.</title>
        <authorList>
            <person name="Fergusson C.H."/>
            <person name="Saulog J."/>
            <person name="Paulo B.S."/>
            <person name="Wilson D.M."/>
            <person name="Liu D.Y."/>
            <person name="Morehouse N.J."/>
            <person name="Waterworth S."/>
            <person name="Barkei J."/>
            <person name="Gray C.A."/>
            <person name="Kwan J.C."/>
            <person name="Eustaquio A.S."/>
            <person name="Linington R.G."/>
        </authorList>
    </citation>
    <scope>NUCLEOTIDE SEQUENCE [LARGE SCALE GENOMIC DNA]</scope>
    <source>
        <strain evidence="1 2">RL17-338-BIF-B</strain>
    </source>
</reference>
<name>A0ABV1LRW5_9BURK</name>
<sequence length="104" mass="11042">MDEKIRMTVIVNPLVPPLLFAALAPFSSPRARAMQLRSLAEATLLQRMQTAHGAATVALDLRHGSGQTMPTPNDVHVLKVPDASTGELGISPDALADQLSGFLD</sequence>
<accession>A0ABV1LRW5</accession>
<dbReference type="EMBL" id="JAOALG010000001">
    <property type="protein sequence ID" value="MEQ5841410.1"/>
    <property type="molecule type" value="Genomic_DNA"/>
</dbReference>